<dbReference type="PROSITE" id="PS50878">
    <property type="entry name" value="RT_POL"/>
    <property type="match status" value="1"/>
</dbReference>
<accession>A0AAN7N8T2</accession>
<proteinExistence type="predicted"/>
<gene>
    <name evidence="2" type="ORF">QYF61_005577</name>
</gene>
<comment type="caution">
    <text evidence="2">The sequence shown here is derived from an EMBL/GenBank/DDBJ whole genome shotgun (WGS) entry which is preliminary data.</text>
</comment>
<dbReference type="InterPro" id="IPR000477">
    <property type="entry name" value="RT_dom"/>
</dbReference>
<evidence type="ECO:0000313" key="2">
    <source>
        <dbReference type="EMBL" id="KAK4806781.1"/>
    </source>
</evidence>
<dbReference type="PANTHER" id="PTHR33332">
    <property type="entry name" value="REVERSE TRANSCRIPTASE DOMAIN-CONTAINING PROTEIN"/>
    <property type="match status" value="1"/>
</dbReference>
<dbReference type="Pfam" id="PF00078">
    <property type="entry name" value="RVT_1"/>
    <property type="match status" value="1"/>
</dbReference>
<feature type="domain" description="Reverse transcriptase" evidence="1">
    <location>
        <begin position="230"/>
        <end position="467"/>
    </location>
</feature>
<evidence type="ECO:0000313" key="3">
    <source>
        <dbReference type="Proteomes" id="UP001333110"/>
    </source>
</evidence>
<reference evidence="2 3" key="1">
    <citation type="journal article" date="2023" name="J. Hered.">
        <title>Chromosome-level genome of the wood stork (Mycteria americana) provides insight into avian chromosome evolution.</title>
        <authorList>
            <person name="Flamio R. Jr."/>
            <person name="Ramstad K.M."/>
        </authorList>
    </citation>
    <scope>NUCLEOTIDE SEQUENCE [LARGE SCALE GENOMIC DNA]</scope>
    <source>
        <strain evidence="2">JAX WOST 10</strain>
    </source>
</reference>
<protein>
    <recommendedName>
        <fullName evidence="1">Reverse transcriptase domain-containing protein</fullName>
    </recommendedName>
</protein>
<dbReference type="AlphaFoldDB" id="A0AAN7N8T2"/>
<dbReference type="Proteomes" id="UP001333110">
    <property type="component" value="Unassembled WGS sequence"/>
</dbReference>
<organism evidence="2 3">
    <name type="scientific">Mycteria americana</name>
    <name type="common">Wood stork</name>
    <dbReference type="NCBI Taxonomy" id="33587"/>
    <lineage>
        <taxon>Eukaryota</taxon>
        <taxon>Metazoa</taxon>
        <taxon>Chordata</taxon>
        <taxon>Craniata</taxon>
        <taxon>Vertebrata</taxon>
        <taxon>Euteleostomi</taxon>
        <taxon>Archelosauria</taxon>
        <taxon>Archosauria</taxon>
        <taxon>Dinosauria</taxon>
        <taxon>Saurischia</taxon>
        <taxon>Theropoda</taxon>
        <taxon>Coelurosauria</taxon>
        <taxon>Aves</taxon>
        <taxon>Neognathae</taxon>
        <taxon>Neoaves</taxon>
        <taxon>Aequornithes</taxon>
        <taxon>Ciconiiformes</taxon>
        <taxon>Ciconiidae</taxon>
        <taxon>Mycteria</taxon>
    </lineage>
</organism>
<name>A0AAN7N8T2_MYCAM</name>
<sequence length="642" mass="72690">MNEYRLRRLLNLSKFVDDTKVGGVADMPENCAAIQRDLNRLEKWADRNLIQFNKGKGKVLPLGRNNPRYQYMLGATQLESSSAEKDLGVLVDTRLNMSQQRALATKRANGILGCIRRTVASSTGESTSGVLCPVLGSTVQERHAILETVQQRAMKMIKGLEHLSYEERLRELGLFSLEKRRLRGGSHQLVPSDRTRGTGHKQKHRRFPLNIRKLFLTVMVVEDWNRLPREAVLIEEHPVTIETKALVTTPATKPGIDLHDASTSACTPISDWQDRREDRTCPFHLGPQVTRLVDEGKAVDVVFLDLSKAFDTVPHSILLDKLSNCEMNRFMVRWVKNWLNGRAQRVVVNGATSGWRPVTSGVPQGSILGPVLTIYLSTIWMQELNAPLAGLLMIPNWEVLLTLLRDRRSCQRDLDRLEHWAMINGMKFNKSKCRILHLGQSNAGHKYKLGEEWLESSPAERDLGVLVDSRLNMSQQCALAAKRANRILGCIKHTLVRPHLEYCVQFWAPQFKKDVGVLECIQRRATKLVKGLEGMSCEEQLRTLGLSSLEKRRLGGNLIALYGFLRRRSGDGGADLSSLVSSDRTRGNGSKLCQGRFRLDIRKHFFTKSVVKHWNRLPREVVNAPCLSVFKRHLDNALNNML</sequence>
<dbReference type="EMBL" id="JAUNZN010000033">
    <property type="protein sequence ID" value="KAK4806781.1"/>
    <property type="molecule type" value="Genomic_DNA"/>
</dbReference>
<keyword evidence="3" id="KW-1185">Reference proteome</keyword>
<evidence type="ECO:0000259" key="1">
    <source>
        <dbReference type="PROSITE" id="PS50878"/>
    </source>
</evidence>